<reference evidence="1" key="2">
    <citation type="submission" date="2021-12" db="EMBL/GenBank/DDBJ databases">
        <title>Resequencing data analysis of finger millet.</title>
        <authorList>
            <person name="Hatakeyama M."/>
            <person name="Aluri S."/>
            <person name="Balachadran M.T."/>
            <person name="Sivarajan S.R."/>
            <person name="Poveda L."/>
            <person name="Shimizu-Inatsugi R."/>
            <person name="Schlapbach R."/>
            <person name="Sreeman S.M."/>
            <person name="Shimizu K.K."/>
        </authorList>
    </citation>
    <scope>NUCLEOTIDE SEQUENCE</scope>
</reference>
<sequence>MALALLSPSAAPAAHRLPLRSFSSSPLARTTSTTSIGLALLSSSLGSCYLVRVGAAAGSDGAGSPETQGAGWLDADLLRRVSGTADADQALDIVAELAAVAGVGAALNAPECNAIITAAFDRGNVDLALSVFEVMRSGITGGRSRSFWP</sequence>
<dbReference type="EMBL" id="BQKI01000087">
    <property type="protein sequence ID" value="GJN35182.1"/>
    <property type="molecule type" value="Genomic_DNA"/>
</dbReference>
<protein>
    <recommendedName>
        <fullName evidence="4">Pentatricopeptide repeat-containing protein</fullName>
    </recommendedName>
</protein>
<dbReference type="EMBL" id="BQKI01000087">
    <property type="protein sequence ID" value="GJN35194.1"/>
    <property type="molecule type" value="Genomic_DNA"/>
</dbReference>
<organism evidence="1 3">
    <name type="scientific">Eleusine coracana subsp. coracana</name>
    <dbReference type="NCBI Taxonomy" id="191504"/>
    <lineage>
        <taxon>Eukaryota</taxon>
        <taxon>Viridiplantae</taxon>
        <taxon>Streptophyta</taxon>
        <taxon>Embryophyta</taxon>
        <taxon>Tracheophyta</taxon>
        <taxon>Spermatophyta</taxon>
        <taxon>Magnoliopsida</taxon>
        <taxon>Liliopsida</taxon>
        <taxon>Poales</taxon>
        <taxon>Poaceae</taxon>
        <taxon>PACMAD clade</taxon>
        <taxon>Chloridoideae</taxon>
        <taxon>Cynodonteae</taxon>
        <taxon>Eleusininae</taxon>
        <taxon>Eleusine</taxon>
    </lineage>
</organism>
<keyword evidence="3" id="KW-1185">Reference proteome</keyword>
<comment type="caution">
    <text evidence="1">The sequence shown here is derived from an EMBL/GenBank/DDBJ whole genome shotgun (WGS) entry which is preliminary data.</text>
</comment>
<dbReference type="Proteomes" id="UP001054889">
    <property type="component" value="Unassembled WGS sequence"/>
</dbReference>
<evidence type="ECO:0000313" key="3">
    <source>
        <dbReference type="Proteomes" id="UP001054889"/>
    </source>
</evidence>
<dbReference type="AlphaFoldDB" id="A0AAV5FK76"/>
<proteinExistence type="predicted"/>
<evidence type="ECO:0008006" key="4">
    <source>
        <dbReference type="Google" id="ProtNLM"/>
    </source>
</evidence>
<name>A0AAV5FK76_ELECO</name>
<evidence type="ECO:0000313" key="2">
    <source>
        <dbReference type="EMBL" id="GJN35194.1"/>
    </source>
</evidence>
<dbReference type="PANTHER" id="PTHR37381">
    <property type="entry name" value="PENTATRICOPEPTIDE REPEAT (PPR) SUPERFAMILY PROTEIN"/>
    <property type="match status" value="1"/>
</dbReference>
<dbReference type="PANTHER" id="PTHR37381:SF1">
    <property type="entry name" value="PENTATRICOPEPTIDE REPEAT (PPR) SUPERFAMILY PROTEIN"/>
    <property type="match status" value="1"/>
</dbReference>
<reference evidence="1" key="1">
    <citation type="journal article" date="2018" name="DNA Res.">
        <title>Multiple hybrid de novo genome assembly of finger millet, an orphan allotetraploid crop.</title>
        <authorList>
            <person name="Hatakeyama M."/>
            <person name="Aluri S."/>
            <person name="Balachadran M.T."/>
            <person name="Sivarajan S.R."/>
            <person name="Patrignani A."/>
            <person name="Gruter S."/>
            <person name="Poveda L."/>
            <person name="Shimizu-Inatsugi R."/>
            <person name="Baeten J."/>
            <person name="Francoijs K.J."/>
            <person name="Nataraja K.N."/>
            <person name="Reddy Y.A.N."/>
            <person name="Phadnis S."/>
            <person name="Ravikumar R.L."/>
            <person name="Schlapbach R."/>
            <person name="Sreeman S.M."/>
            <person name="Shimizu K.K."/>
        </authorList>
    </citation>
    <scope>NUCLEOTIDE SEQUENCE</scope>
</reference>
<gene>
    <name evidence="1" type="primary">gb23929</name>
    <name evidence="2" type="synonym">gb23941</name>
    <name evidence="1" type="ORF">PR202_gb23929</name>
    <name evidence="2" type="ORF">PR202_gb23941</name>
</gene>
<accession>A0AAV5FK76</accession>
<evidence type="ECO:0000313" key="1">
    <source>
        <dbReference type="EMBL" id="GJN35182.1"/>
    </source>
</evidence>